<feature type="transmembrane region" description="Helical" evidence="1">
    <location>
        <begin position="12"/>
        <end position="30"/>
    </location>
</feature>
<dbReference type="PANTHER" id="PTHR41532">
    <property type="entry name" value="FIXS PROTEIN"/>
    <property type="match status" value="1"/>
</dbReference>
<dbReference type="InterPro" id="IPR004714">
    <property type="entry name" value="Cyt_oxidase_maturation_cbb3"/>
</dbReference>
<evidence type="ECO:0000313" key="3">
    <source>
        <dbReference type="Proteomes" id="UP000296862"/>
    </source>
</evidence>
<dbReference type="PANTHER" id="PTHR41532:SF1">
    <property type="entry name" value="FIXS PROTEIN"/>
    <property type="match status" value="1"/>
</dbReference>
<dbReference type="Proteomes" id="UP000296862">
    <property type="component" value="Chromosome"/>
</dbReference>
<gene>
    <name evidence="2" type="ORF">GS03_02457</name>
</gene>
<dbReference type="EMBL" id="CP038810">
    <property type="protein sequence ID" value="QBZ98945.1"/>
    <property type="molecule type" value="Genomic_DNA"/>
</dbReference>
<keyword evidence="1" id="KW-0812">Transmembrane</keyword>
<proteinExistence type="predicted"/>
<dbReference type="NCBIfam" id="TIGR00847">
    <property type="entry name" value="ccoS"/>
    <property type="match status" value="1"/>
</dbReference>
<name>A0A4P7PW47_9FLAO</name>
<evidence type="ECO:0000256" key="1">
    <source>
        <dbReference type="SAM" id="Phobius"/>
    </source>
</evidence>
<dbReference type="Pfam" id="PF03597">
    <property type="entry name" value="FixS"/>
    <property type="match status" value="1"/>
</dbReference>
<evidence type="ECO:0008006" key="4">
    <source>
        <dbReference type="Google" id="ProtNLM"/>
    </source>
</evidence>
<keyword evidence="1" id="KW-1133">Transmembrane helix</keyword>
<evidence type="ECO:0000313" key="2">
    <source>
        <dbReference type="EMBL" id="QBZ98945.1"/>
    </source>
</evidence>
<protein>
    <recommendedName>
        <fullName evidence="4">Cytochrome oxidase maturation protein cbb3-type</fullName>
    </recommendedName>
</protein>
<keyword evidence="3" id="KW-1185">Reference proteome</keyword>
<sequence>MLTQIRGMSVIYLLISISIIVAIAFLYAFLRAVKTGQYDDDYTPSVRMLFDDELVKAKSKTTTNKEEQKPI</sequence>
<reference evidence="2 3" key="1">
    <citation type="submission" date="2019-04" db="EMBL/GenBank/DDBJ databases">
        <title>Flavobacterium sp. GS03.</title>
        <authorList>
            <person name="Kim H."/>
        </authorList>
    </citation>
    <scope>NUCLEOTIDE SEQUENCE [LARGE SCALE GENOMIC DNA]</scope>
    <source>
        <strain evidence="2 3">GS03</strain>
    </source>
</reference>
<dbReference type="AlphaFoldDB" id="A0A4P7PW47"/>
<keyword evidence="1" id="KW-0472">Membrane</keyword>
<dbReference type="KEGG" id="fsn:GS03_02457"/>
<organism evidence="2 3">
    <name type="scientific">Flavobacterium sangjuense</name>
    <dbReference type="NCBI Taxonomy" id="2518177"/>
    <lineage>
        <taxon>Bacteria</taxon>
        <taxon>Pseudomonadati</taxon>
        <taxon>Bacteroidota</taxon>
        <taxon>Flavobacteriia</taxon>
        <taxon>Flavobacteriales</taxon>
        <taxon>Flavobacteriaceae</taxon>
        <taxon>Flavobacterium</taxon>
    </lineage>
</organism>
<accession>A0A4P7PW47</accession>